<protein>
    <submittedName>
        <fullName evidence="3">CNBD1</fullName>
    </submittedName>
</protein>
<evidence type="ECO:0000313" key="3">
    <source>
        <dbReference type="EMBL" id="KAF6022128.1"/>
    </source>
</evidence>
<feature type="compositionally biased region" description="Acidic residues" evidence="1">
    <location>
        <begin position="25"/>
        <end position="34"/>
    </location>
</feature>
<dbReference type="Gene3D" id="2.60.120.10">
    <property type="entry name" value="Jelly Rolls"/>
    <property type="match status" value="2"/>
</dbReference>
<evidence type="ECO:0000259" key="2">
    <source>
        <dbReference type="PROSITE" id="PS50042"/>
    </source>
</evidence>
<dbReference type="CDD" id="cd00038">
    <property type="entry name" value="CAP_ED"/>
    <property type="match status" value="1"/>
</dbReference>
<dbReference type="InterPro" id="IPR000595">
    <property type="entry name" value="cNMP-bd_dom"/>
</dbReference>
<proteinExistence type="predicted"/>
<dbReference type="Proteomes" id="UP000593567">
    <property type="component" value="Unassembled WGS sequence"/>
</dbReference>
<name>A0A7J7J9U8_BUGNE</name>
<dbReference type="AlphaFoldDB" id="A0A7J7J9U8"/>
<dbReference type="InterPro" id="IPR014710">
    <property type="entry name" value="RmlC-like_jellyroll"/>
</dbReference>
<sequence>MEGGQHSIPSNRPSGPTAARSNSTQEEEVDDESQAEQSHDIRDYTKQLRKYRKDEMDIANKTDGVKVLRRLLRKLPFQRTAEDIKIMYKALKTFTNFSSMITNKVLKELCYVAQLDSWKEDNFPVFGSSGMHMILKGSVVTVHNPHIYHPKTSLQDFKKECANNKYNLDDTKSPSVVLEVGECFGTFEAIDGQSMHKTMLMVNTKESNCEFLKITTSEYQRVIEQMSNKEQTKKLNVLQACEHFKMWTRQPKLKVANLIEWQQFAPNTVIVSEGYEAPFIGFILSGECHVLKQIEAIHTLPDGKTDHKSRQVVVGTIGPNKSFAELSLLKEEPMAYSIITSTEVTLGTISPHDLYSLDETTLELLLQSCQPTFDTLTKEKIEQEYMAQELKREWYQYRHNAVIEAINAQGIRPGYGKWKKA</sequence>
<dbReference type="PANTHER" id="PTHR23011:SF32">
    <property type="entry name" value="CYCLIC NUCLEOTIDE-BINDING DOMAIN-CONTAINING PROTEIN 1"/>
    <property type="match status" value="1"/>
</dbReference>
<comment type="caution">
    <text evidence="3">The sequence shown here is derived from an EMBL/GenBank/DDBJ whole genome shotgun (WGS) entry which is preliminary data.</text>
</comment>
<dbReference type="PROSITE" id="PS50042">
    <property type="entry name" value="CNMP_BINDING_3"/>
    <property type="match status" value="1"/>
</dbReference>
<feature type="compositionally biased region" description="Polar residues" evidence="1">
    <location>
        <begin position="7"/>
        <end position="24"/>
    </location>
</feature>
<organism evidence="3 4">
    <name type="scientific">Bugula neritina</name>
    <name type="common">Brown bryozoan</name>
    <name type="synonym">Sertularia neritina</name>
    <dbReference type="NCBI Taxonomy" id="10212"/>
    <lineage>
        <taxon>Eukaryota</taxon>
        <taxon>Metazoa</taxon>
        <taxon>Spiralia</taxon>
        <taxon>Lophotrochozoa</taxon>
        <taxon>Bryozoa</taxon>
        <taxon>Gymnolaemata</taxon>
        <taxon>Cheilostomatida</taxon>
        <taxon>Flustrina</taxon>
        <taxon>Buguloidea</taxon>
        <taxon>Bugulidae</taxon>
        <taxon>Bugula</taxon>
    </lineage>
</organism>
<accession>A0A7J7J9U8</accession>
<feature type="region of interest" description="Disordered" evidence="1">
    <location>
        <begin position="1"/>
        <end position="43"/>
    </location>
</feature>
<dbReference type="EMBL" id="VXIV02002897">
    <property type="protein sequence ID" value="KAF6022128.1"/>
    <property type="molecule type" value="Genomic_DNA"/>
</dbReference>
<evidence type="ECO:0000256" key="1">
    <source>
        <dbReference type="SAM" id="MobiDB-lite"/>
    </source>
</evidence>
<feature type="domain" description="Cyclic nucleotide-binding" evidence="2">
    <location>
        <begin position="243"/>
        <end position="383"/>
    </location>
</feature>
<dbReference type="InterPro" id="IPR018490">
    <property type="entry name" value="cNMP-bd_dom_sf"/>
</dbReference>
<dbReference type="OrthoDB" id="5966510at2759"/>
<reference evidence="3" key="1">
    <citation type="submission" date="2020-06" db="EMBL/GenBank/DDBJ databases">
        <title>Draft genome of Bugula neritina, a colonial animal packing powerful symbionts and potential medicines.</title>
        <authorList>
            <person name="Rayko M."/>
        </authorList>
    </citation>
    <scope>NUCLEOTIDE SEQUENCE [LARGE SCALE GENOMIC DNA]</scope>
    <source>
        <strain evidence="3">Kwan_BN1</strain>
    </source>
</reference>
<gene>
    <name evidence="3" type="ORF">EB796_019556</name>
</gene>
<dbReference type="SUPFAM" id="SSF51206">
    <property type="entry name" value="cAMP-binding domain-like"/>
    <property type="match status" value="1"/>
</dbReference>
<dbReference type="Pfam" id="PF00027">
    <property type="entry name" value="cNMP_binding"/>
    <property type="match status" value="1"/>
</dbReference>
<dbReference type="PANTHER" id="PTHR23011">
    <property type="entry name" value="CYCLIC NUCLEOTIDE-BINDING DOMAIN CONTAINING PROTEIN"/>
    <property type="match status" value="1"/>
</dbReference>
<keyword evidence="4" id="KW-1185">Reference proteome</keyword>
<evidence type="ECO:0000313" key="4">
    <source>
        <dbReference type="Proteomes" id="UP000593567"/>
    </source>
</evidence>
<dbReference type="SMART" id="SM00100">
    <property type="entry name" value="cNMP"/>
    <property type="match status" value="1"/>
</dbReference>